<accession>A0A5C1I2T3</accession>
<dbReference type="AlphaFoldDB" id="A0A5C1I2T3"/>
<evidence type="ECO:0000313" key="2">
    <source>
        <dbReference type="Proteomes" id="UP000251402"/>
    </source>
</evidence>
<gene>
    <name evidence="1" type="ORF">DEO27_016565</name>
</gene>
<proteinExistence type="predicted"/>
<dbReference type="Proteomes" id="UP000251402">
    <property type="component" value="Chromosome"/>
</dbReference>
<evidence type="ECO:0000313" key="1">
    <source>
        <dbReference type="EMBL" id="QEM11570.1"/>
    </source>
</evidence>
<name>A0A5C1I2T3_9SPHI</name>
<reference evidence="1" key="1">
    <citation type="submission" date="2019-08" db="EMBL/GenBank/DDBJ databases">
        <title>Comparative genome analysis confer to the adaptation heavy metal polluted environment.</title>
        <authorList>
            <person name="Li Y."/>
        </authorList>
    </citation>
    <scope>NUCLEOTIDE SEQUENCE [LARGE SCALE GENOMIC DNA]</scope>
    <source>
        <strain evidence="1">P1</strain>
    </source>
</reference>
<keyword evidence="2" id="KW-1185">Reference proteome</keyword>
<dbReference type="KEGG" id="mrub:DEO27_016565"/>
<dbReference type="RefSeq" id="WP_112567906.1">
    <property type="nucleotide sequence ID" value="NZ_CP043450.1"/>
</dbReference>
<sequence length="116" mass="13503">MAKWPFGYDPGKTKNGNKVFTNKISAMNNYQQKWINTLQNAHIHGWEIKAQGDDIFVEMPHVTDLKLIRDNLPETLALMALDINLPKERLKFIFHNGYEQFEYLLNPAAEDLEREG</sequence>
<organism evidence="1 2">
    <name type="scientific">Mucilaginibacter rubeus</name>
    <dbReference type="NCBI Taxonomy" id="2027860"/>
    <lineage>
        <taxon>Bacteria</taxon>
        <taxon>Pseudomonadati</taxon>
        <taxon>Bacteroidota</taxon>
        <taxon>Sphingobacteriia</taxon>
        <taxon>Sphingobacteriales</taxon>
        <taxon>Sphingobacteriaceae</taxon>
        <taxon>Mucilaginibacter</taxon>
    </lineage>
</organism>
<dbReference type="EMBL" id="CP043450">
    <property type="protein sequence ID" value="QEM11570.1"/>
    <property type="molecule type" value="Genomic_DNA"/>
</dbReference>
<dbReference type="OrthoDB" id="797835at2"/>
<protein>
    <submittedName>
        <fullName evidence="1">Uncharacterized protein</fullName>
    </submittedName>
</protein>